<evidence type="ECO:0000313" key="1">
    <source>
        <dbReference type="EMBL" id="AQQ01337.1"/>
    </source>
</evidence>
<reference evidence="1 2" key="1">
    <citation type="submission" date="2017-02" db="EMBL/GenBank/DDBJ databases">
        <title>Complete genome sequence of the cold-active Pseudoalteromonas aliena strain EH1 isolated from Arctic seawater.</title>
        <authorList>
            <person name="Kim E."/>
            <person name="Heo E."/>
            <person name="Kim H."/>
            <person name="Kim D."/>
        </authorList>
    </citation>
    <scope>NUCLEOTIDE SEQUENCE [LARGE SCALE GENOMIC DNA]</scope>
    <source>
        <strain evidence="1 2">EH1</strain>
    </source>
</reference>
<evidence type="ECO:0008006" key="3">
    <source>
        <dbReference type="Google" id="ProtNLM"/>
    </source>
</evidence>
<dbReference type="Proteomes" id="UP000188243">
    <property type="component" value="Chromosome"/>
</dbReference>
<proteinExistence type="predicted"/>
<organism evidence="1 2">
    <name type="scientific">Pseudoalteromonas aliena</name>
    <dbReference type="NCBI Taxonomy" id="247523"/>
    <lineage>
        <taxon>Bacteria</taxon>
        <taxon>Pseudomonadati</taxon>
        <taxon>Pseudomonadota</taxon>
        <taxon>Gammaproteobacteria</taxon>
        <taxon>Alteromonadales</taxon>
        <taxon>Pseudoalteromonadaceae</taxon>
        <taxon>Pseudoalteromonas</taxon>
    </lineage>
</organism>
<evidence type="ECO:0000313" key="2">
    <source>
        <dbReference type="Proteomes" id="UP000188243"/>
    </source>
</evidence>
<accession>A0A1Q2H1V7</accession>
<protein>
    <recommendedName>
        <fullName evidence="3">Lipoprotein</fullName>
    </recommendedName>
</protein>
<dbReference type="EMBL" id="CP019628">
    <property type="protein sequence ID" value="AQQ01337.1"/>
    <property type="molecule type" value="Genomic_DNA"/>
</dbReference>
<gene>
    <name evidence="1" type="ORF">B0W48_17110</name>
</gene>
<dbReference type="PROSITE" id="PS51257">
    <property type="entry name" value="PROKAR_LIPOPROTEIN"/>
    <property type="match status" value="1"/>
</dbReference>
<dbReference type="AlphaFoldDB" id="A0A1Q2H1V7"/>
<dbReference type="KEGG" id="paln:B0W48_17110"/>
<name>A0A1Q2H1V7_9GAMM</name>
<sequence>MDIKMRKIFTITILVLIALTTGCSINHPVAKDYDQHLMKYGAETTLPKSNMEAEYLIGNKTENHNYQFRAATVGYAHVWIVEFGKILDKTINSDYVQSAFGSLEKGVGTNGNLVEFELESYEFKNYRAYTAINIKVLNSGSEIFNKTYRSEGGSQGGQMWGAGPFGMKNATLKSTKQSIDKVLEQFINDLNTNKLASK</sequence>